<dbReference type="Gene3D" id="3.30.1880.10">
    <property type="entry name" value="protein ne1242 domain like"/>
    <property type="match status" value="1"/>
</dbReference>
<proteinExistence type="predicted"/>
<dbReference type="InterPro" id="IPR023199">
    <property type="entry name" value="GriE/MELC1_sf"/>
</dbReference>
<keyword evidence="2" id="KW-0186">Copper</keyword>
<sequence>MGVGNGGDGAAGAIPGPPPSSLSSPSSPSRRTRREVTLGLLASGVALAAAPLVAASRPPRPASDPFGAPGGTAAFQETYRGRLIRGAWTPGTGPAGTGQWQGTVDGRPLHLMRRADGTWLSMVDHYQSYPTPLEAARGAVDDMVPGQGLRDVAPGPVGDADRHAHPYSHTQGVPGGVHA</sequence>
<accession>A0A7X1HV98</accession>
<feature type="region of interest" description="Disordered" evidence="3">
    <location>
        <begin position="1"/>
        <end position="37"/>
    </location>
</feature>
<evidence type="ECO:0000256" key="2">
    <source>
        <dbReference type="ARBA" id="ARBA00023008"/>
    </source>
</evidence>
<evidence type="ECO:0000256" key="1">
    <source>
        <dbReference type="ARBA" id="ARBA00022729"/>
    </source>
</evidence>
<name>A0A7X1HV98_9ACTN</name>
<protein>
    <submittedName>
        <fullName evidence="4">Tyrosinase</fullName>
    </submittedName>
</protein>
<evidence type="ECO:0000256" key="3">
    <source>
        <dbReference type="SAM" id="MobiDB-lite"/>
    </source>
</evidence>
<dbReference type="InterPro" id="IPR010928">
    <property type="entry name" value="MelC1"/>
</dbReference>
<gene>
    <name evidence="4" type="ORF">H1R13_01355</name>
</gene>
<dbReference type="GO" id="GO:0042438">
    <property type="term" value="P:melanin biosynthetic process"/>
    <property type="evidence" value="ECO:0007669"/>
    <property type="project" value="InterPro"/>
</dbReference>
<evidence type="ECO:0000313" key="4">
    <source>
        <dbReference type="EMBL" id="MBC2863687.1"/>
    </source>
</evidence>
<dbReference type="Pfam" id="PF06236">
    <property type="entry name" value="MelC1"/>
    <property type="match status" value="1"/>
</dbReference>
<feature type="region of interest" description="Disordered" evidence="3">
    <location>
        <begin position="148"/>
        <end position="179"/>
    </location>
</feature>
<dbReference type="GO" id="GO:0005507">
    <property type="term" value="F:copper ion binding"/>
    <property type="evidence" value="ECO:0007669"/>
    <property type="project" value="InterPro"/>
</dbReference>
<reference evidence="4 5" key="1">
    <citation type="submission" date="2020-08" db="EMBL/GenBank/DDBJ databases">
        <title>Whole-Genome Sequence of French Clinical Streptomyces mexicanus Strain Q0842.</title>
        <authorList>
            <person name="Boxberger M."/>
            <person name="La Scola B."/>
        </authorList>
    </citation>
    <scope>NUCLEOTIDE SEQUENCE [LARGE SCALE GENOMIC DNA]</scope>
    <source>
        <strain evidence="4 5">Marseille-Q0842</strain>
    </source>
</reference>
<feature type="compositionally biased region" description="Gly residues" evidence="3">
    <location>
        <begin position="1"/>
        <end position="10"/>
    </location>
</feature>
<comment type="caution">
    <text evidence="4">The sequence shown here is derived from an EMBL/GenBank/DDBJ whole genome shotgun (WGS) entry which is preliminary data.</text>
</comment>
<keyword evidence="5" id="KW-1185">Reference proteome</keyword>
<dbReference type="Proteomes" id="UP000517694">
    <property type="component" value="Unassembled WGS sequence"/>
</dbReference>
<dbReference type="AlphaFoldDB" id="A0A7X1HV98"/>
<evidence type="ECO:0000313" key="5">
    <source>
        <dbReference type="Proteomes" id="UP000517694"/>
    </source>
</evidence>
<dbReference type="EMBL" id="JACMHY010000001">
    <property type="protein sequence ID" value="MBC2863687.1"/>
    <property type="molecule type" value="Genomic_DNA"/>
</dbReference>
<dbReference type="RefSeq" id="WP_185946674.1">
    <property type="nucleotide sequence ID" value="NZ_JACMHY010000001.1"/>
</dbReference>
<keyword evidence="1" id="KW-0732">Signal</keyword>
<organism evidence="4 5">
    <name type="scientific">Streptomyces mexicanus</name>
    <dbReference type="NCBI Taxonomy" id="178566"/>
    <lineage>
        <taxon>Bacteria</taxon>
        <taxon>Bacillati</taxon>
        <taxon>Actinomycetota</taxon>
        <taxon>Actinomycetes</taxon>
        <taxon>Kitasatosporales</taxon>
        <taxon>Streptomycetaceae</taxon>
        <taxon>Streptomyces</taxon>
    </lineage>
</organism>